<dbReference type="SUPFAM" id="SSF56235">
    <property type="entry name" value="N-terminal nucleophile aminohydrolases (Ntn hydrolases)"/>
    <property type="match status" value="1"/>
</dbReference>
<dbReference type="PATRIC" id="fig|1458461.3.peg.1870"/>
<dbReference type="OrthoDB" id="9781342at2"/>
<dbReference type="Pfam" id="PF01019">
    <property type="entry name" value="G_glu_transpept"/>
    <property type="match status" value="2"/>
</dbReference>
<accession>X5M9A9</accession>
<dbReference type="InterPro" id="IPR029055">
    <property type="entry name" value="Ntn_hydrolases_N"/>
</dbReference>
<dbReference type="PRINTS" id="PR01210">
    <property type="entry name" value="GGTRANSPTASE"/>
</dbReference>
<dbReference type="InterPro" id="IPR051792">
    <property type="entry name" value="GGT_bact"/>
</dbReference>
<dbReference type="RefSeq" id="WP_043948209.1">
    <property type="nucleotide sequence ID" value="NZ_HG966617.1"/>
</dbReference>
<dbReference type="PANTHER" id="PTHR43199:SF1">
    <property type="entry name" value="GLUTATHIONE HYDROLASE PROENZYME"/>
    <property type="match status" value="1"/>
</dbReference>
<dbReference type="STRING" id="1458461.BN1012_Phect1865"/>
<dbReference type="InterPro" id="IPR043137">
    <property type="entry name" value="GGT_ssub_C"/>
</dbReference>
<proteinExistence type="inferred from homology"/>
<dbReference type="KEGG" id="pect:BN1012_Phect1865"/>
<evidence type="ECO:0000256" key="3">
    <source>
        <dbReference type="ARBA" id="ARBA00022801"/>
    </source>
</evidence>
<keyword evidence="4" id="KW-0865">Zymogen</keyword>
<evidence type="ECO:0000313" key="5">
    <source>
        <dbReference type="EMBL" id="CDO60078.1"/>
    </source>
</evidence>
<sequence>MPHKGAVAAGHQVTAAAAFELLEDGGNAFDAAIAALLAACVAEPVLASPGGGGFLTARSKGETRVFDFFAQTPRRKRSQGDTDFREVHVDFGSVTQAFHIGLGAAATPGFLPGIFAVHERLGRVPMARIAEPAIRAAEEGVLVTEFQAYLFGVVDPILRATPQLRDLFTDDRDELLKEGAVQTNPHLADALDALSREGLVLATKGEIAQAMARQAEDAGGHLTLDDFRFYETATRAPLIARAGDLMIETAPPPSSGGVMVALGLDRIEASHKRSRVPAPDITATLLWMNTLREKCSGDPDALVAIRAELKKPARQRPQALRGTTHVSVVDADGNAASATVSNGEGCGALVPGCGFMLNNMLGEDDINPTGFHQWAENMRMCSMMAPMLAHDDRGSVTALGSGGSNRIRSALLQTAALLARGAHAEDAVMHPRLHVEGTRTDATTPTKLSFEEGWPDAEREAMSKEFDIVEPWADPNMFFGGVHIASRDASGTMEGAGDPRRAGVFLKV</sequence>
<evidence type="ECO:0000256" key="1">
    <source>
        <dbReference type="ARBA" id="ARBA00009381"/>
    </source>
</evidence>
<dbReference type="HOGENOM" id="CLU_014813_0_3_5"/>
<dbReference type="Gene3D" id="3.60.20.40">
    <property type="match status" value="1"/>
</dbReference>
<keyword evidence="6" id="KW-1185">Reference proteome</keyword>
<dbReference type="MEROPS" id="T03.013"/>
<name>X5M9A9_9HYPH</name>
<dbReference type="Proteomes" id="UP000032160">
    <property type="component" value="Chromosome I"/>
</dbReference>
<comment type="similarity">
    <text evidence="1">Belongs to the gamma-glutamyltransferase family.</text>
</comment>
<keyword evidence="5" id="KW-0012">Acyltransferase</keyword>
<dbReference type="AlphaFoldDB" id="X5M9A9"/>
<dbReference type="GO" id="GO:0103068">
    <property type="term" value="F:leukotriene C4 gamma-glutamyl transferase activity"/>
    <property type="evidence" value="ECO:0007669"/>
    <property type="project" value="UniProtKB-EC"/>
</dbReference>
<organism evidence="5 6">
    <name type="scientific">Candidatus Phaeomarinibacter ectocarpi</name>
    <dbReference type="NCBI Taxonomy" id="1458461"/>
    <lineage>
        <taxon>Bacteria</taxon>
        <taxon>Pseudomonadati</taxon>
        <taxon>Pseudomonadota</taxon>
        <taxon>Alphaproteobacteria</taxon>
        <taxon>Hyphomicrobiales</taxon>
        <taxon>Parvibaculaceae</taxon>
        <taxon>Candidatus Phaeomarinibacter</taxon>
    </lineage>
</organism>
<reference evidence="5 6" key="1">
    <citation type="journal article" date="2014" name="Front. Genet.">
        <title>Genome and metabolic network of "Candidatus Phaeomarinobacter ectocarpi" Ec32, a new candidate genus of Alphaproteobacteria frequently associated with brown algae.</title>
        <authorList>
            <person name="Dittami S.M."/>
            <person name="Barbeyron T."/>
            <person name="Boyen C."/>
            <person name="Cambefort J."/>
            <person name="Collet G."/>
            <person name="Delage L."/>
            <person name="Gobet A."/>
            <person name="Groisillier A."/>
            <person name="Leblanc C."/>
            <person name="Michel G."/>
            <person name="Scornet D."/>
            <person name="Siegel A."/>
            <person name="Tapia J.E."/>
            <person name="Tonon T."/>
        </authorList>
    </citation>
    <scope>NUCLEOTIDE SEQUENCE [LARGE SCALE GENOMIC DNA]</scope>
    <source>
        <strain evidence="5 6">Ec32</strain>
    </source>
</reference>
<keyword evidence="3" id="KW-0378">Hydrolase</keyword>
<keyword evidence="2 5" id="KW-0808">Transferase</keyword>
<evidence type="ECO:0000256" key="2">
    <source>
        <dbReference type="ARBA" id="ARBA00022679"/>
    </source>
</evidence>
<dbReference type="EMBL" id="HG966617">
    <property type="protein sequence ID" value="CDO60078.1"/>
    <property type="molecule type" value="Genomic_DNA"/>
</dbReference>
<evidence type="ECO:0000256" key="4">
    <source>
        <dbReference type="ARBA" id="ARBA00023145"/>
    </source>
</evidence>
<dbReference type="PANTHER" id="PTHR43199">
    <property type="entry name" value="GLUTATHIONE HYDROLASE"/>
    <property type="match status" value="1"/>
</dbReference>
<protein>
    <submittedName>
        <fullName evidence="5">Gamma-glutamyltranspeptidase</fullName>
        <ecNumber evidence="5">2.3.2.2</ecNumber>
    </submittedName>
</protein>
<gene>
    <name evidence="5" type="ORF">BN1012_Phect1865</name>
</gene>
<evidence type="ECO:0000313" key="6">
    <source>
        <dbReference type="Proteomes" id="UP000032160"/>
    </source>
</evidence>
<dbReference type="EC" id="2.3.2.2" evidence="5"/>
<dbReference type="GO" id="GO:0016787">
    <property type="term" value="F:hydrolase activity"/>
    <property type="evidence" value="ECO:0007669"/>
    <property type="project" value="UniProtKB-KW"/>
</dbReference>